<evidence type="ECO:0000259" key="2">
    <source>
        <dbReference type="PROSITE" id="PS50108"/>
    </source>
</evidence>
<feature type="compositionally biased region" description="Polar residues" evidence="1">
    <location>
        <begin position="262"/>
        <end position="273"/>
    </location>
</feature>
<organism evidence="3 4">
    <name type="scientific">Austropuccinia psidii MF-1</name>
    <dbReference type="NCBI Taxonomy" id="1389203"/>
    <lineage>
        <taxon>Eukaryota</taxon>
        <taxon>Fungi</taxon>
        <taxon>Dikarya</taxon>
        <taxon>Basidiomycota</taxon>
        <taxon>Pucciniomycotina</taxon>
        <taxon>Pucciniomycetes</taxon>
        <taxon>Pucciniales</taxon>
        <taxon>Sphaerophragmiaceae</taxon>
        <taxon>Austropuccinia</taxon>
    </lineage>
</organism>
<proteinExistence type="predicted"/>
<evidence type="ECO:0000256" key="1">
    <source>
        <dbReference type="SAM" id="MobiDB-lite"/>
    </source>
</evidence>
<sequence>MLRLHLPTHCSTSQQLSPLFFALKLSARTVDCATLQVIQPTSIRLGWSFSKTTLSTNSSKEKRLSFKKKDKHLRQAVGMKRKIGTPTNFLHTAHTGINAVQYLGQQGLVNNPTMSLIDIPQPPQASQIAGPPLGLQTNRVIMIGSRGTSFLLQTSKSDPQTGHFISLPEPSLSSKRGVSLPVQPKHVPISALARPEQEDKSRLLRASLPNTANKVKRKSVPVYTVHNNIPMFVKTSPPTSEGSASENPRSSLKNAQRRPQDNRSCSNAYSGEH</sequence>
<dbReference type="PROSITE" id="PS50108">
    <property type="entry name" value="CRIB"/>
    <property type="match status" value="1"/>
</dbReference>
<feature type="domain" description="CRIB" evidence="2">
    <location>
        <begin position="83"/>
        <end position="96"/>
    </location>
</feature>
<gene>
    <name evidence="3" type="ORF">O181_086590</name>
</gene>
<evidence type="ECO:0000313" key="4">
    <source>
        <dbReference type="Proteomes" id="UP000765509"/>
    </source>
</evidence>
<reference evidence="3" key="1">
    <citation type="submission" date="2021-03" db="EMBL/GenBank/DDBJ databases">
        <title>Draft genome sequence of rust myrtle Austropuccinia psidii MF-1, a brazilian biotype.</title>
        <authorList>
            <person name="Quecine M.C."/>
            <person name="Pachon D.M.R."/>
            <person name="Bonatelli M.L."/>
            <person name="Correr F.H."/>
            <person name="Franceschini L.M."/>
            <person name="Leite T.F."/>
            <person name="Margarido G.R.A."/>
            <person name="Almeida C.A."/>
            <person name="Ferrarezi J.A."/>
            <person name="Labate C.A."/>
        </authorList>
    </citation>
    <scope>NUCLEOTIDE SEQUENCE</scope>
    <source>
        <strain evidence="3">MF-1</strain>
    </source>
</reference>
<name>A0A9Q3FZI7_9BASI</name>
<dbReference type="AlphaFoldDB" id="A0A9Q3FZI7"/>
<keyword evidence="4" id="KW-1185">Reference proteome</keyword>
<accession>A0A9Q3FZI7</accession>
<feature type="region of interest" description="Disordered" evidence="1">
    <location>
        <begin position="231"/>
        <end position="273"/>
    </location>
</feature>
<feature type="region of interest" description="Disordered" evidence="1">
    <location>
        <begin position="155"/>
        <end position="178"/>
    </location>
</feature>
<dbReference type="Proteomes" id="UP000765509">
    <property type="component" value="Unassembled WGS sequence"/>
</dbReference>
<feature type="compositionally biased region" description="Polar residues" evidence="1">
    <location>
        <begin position="236"/>
        <end position="254"/>
    </location>
</feature>
<dbReference type="InterPro" id="IPR000095">
    <property type="entry name" value="CRIB_dom"/>
</dbReference>
<evidence type="ECO:0000313" key="3">
    <source>
        <dbReference type="EMBL" id="MBW0546875.1"/>
    </source>
</evidence>
<dbReference type="EMBL" id="AVOT02051908">
    <property type="protein sequence ID" value="MBW0546875.1"/>
    <property type="molecule type" value="Genomic_DNA"/>
</dbReference>
<comment type="caution">
    <text evidence="3">The sequence shown here is derived from an EMBL/GenBank/DDBJ whole genome shotgun (WGS) entry which is preliminary data.</text>
</comment>
<protein>
    <recommendedName>
        <fullName evidence="2">CRIB domain-containing protein</fullName>
    </recommendedName>
</protein>